<sequence length="119" mass="13676">MTLFELRQYVLSLPEESKFKFALSYPFSWRGSYAEVCFSILEEESTREELLVKINDAYGTFQGWKGGDFTFDDNTDVNFEKSHGAYTDGGYTQEIISQIIQQPSFASQELRLVSLAFPK</sequence>
<dbReference type="AlphaFoldDB" id="A0AA43R1I4"/>
<gene>
    <name evidence="1" type="ORF">DCBHLPFO_00784</name>
</gene>
<comment type="caution">
    <text evidence="1">The sequence shown here is derived from an EMBL/GenBank/DDBJ whole genome shotgun (WGS) entry which is preliminary data.</text>
</comment>
<accession>A0AA43R1I4</accession>
<evidence type="ECO:0000313" key="2">
    <source>
        <dbReference type="Proteomes" id="UP001162175"/>
    </source>
</evidence>
<organism evidence="1 2">
    <name type="scientific">Mycoplasmopsis arginini</name>
    <name type="common">Mycoplasma arginini</name>
    <dbReference type="NCBI Taxonomy" id="2094"/>
    <lineage>
        <taxon>Bacteria</taxon>
        <taxon>Bacillati</taxon>
        <taxon>Mycoplasmatota</taxon>
        <taxon>Mycoplasmoidales</taxon>
        <taxon>Metamycoplasmataceae</taxon>
        <taxon>Mycoplasmopsis</taxon>
    </lineage>
</organism>
<evidence type="ECO:0000313" key="1">
    <source>
        <dbReference type="EMBL" id="MDI3349782.1"/>
    </source>
</evidence>
<proteinExistence type="predicted"/>
<dbReference type="EMBL" id="JAPFAR010000119">
    <property type="protein sequence ID" value="MDI3349782.1"/>
    <property type="molecule type" value="Genomic_DNA"/>
</dbReference>
<name>A0AA43R1I4_MYCAR</name>
<protein>
    <submittedName>
        <fullName evidence="1">Uncharacterized protein</fullName>
    </submittedName>
</protein>
<dbReference type="Proteomes" id="UP001162175">
    <property type="component" value="Unassembled WGS sequence"/>
</dbReference>
<reference evidence="1" key="1">
    <citation type="submission" date="2022-11" db="EMBL/GenBank/DDBJ databases">
        <title>Draft genome of Mycoplasma arginini isolated from fly.</title>
        <authorList>
            <person name="Severgnini M."/>
            <person name="Gioia G."/>
            <person name="Cremonesi P."/>
            <person name="Moroni P."/>
            <person name="Addis M.F."/>
            <person name="Castiglioni B."/>
        </authorList>
    </citation>
    <scope>NUCLEOTIDE SEQUENCE</scope>
    <source>
        <strain evidence="1">QMP CG1-1632</strain>
    </source>
</reference>